<evidence type="ECO:0000313" key="2">
    <source>
        <dbReference type="EMBL" id="KRX31740.1"/>
    </source>
</evidence>
<dbReference type="EMBL" id="JYDJ01001602">
    <property type="protein sequence ID" value="KRX31740.1"/>
    <property type="molecule type" value="Genomic_DNA"/>
</dbReference>
<feature type="signal peptide" evidence="1">
    <location>
        <begin position="1"/>
        <end position="29"/>
    </location>
</feature>
<accession>A0A0V0SYG5</accession>
<feature type="chain" id="PRO_5006868931" evidence="1">
    <location>
        <begin position="30"/>
        <end position="140"/>
    </location>
</feature>
<sequence>MTSSDLRNHLLGNCACPLLLFLPARVILSSLLSTHTSQKRKLCSVAENGRVLDLRAVTSNIPANDNNATASSNRLQSTTALLMLIKRCFPWKCPLTSMGPPDDAVVCACHRCSCCTQSKGSREIDNIGIIEKCEDVYGRF</sequence>
<dbReference type="Proteomes" id="UP000055048">
    <property type="component" value="Unassembled WGS sequence"/>
</dbReference>
<keyword evidence="1" id="KW-0732">Signal</keyword>
<gene>
    <name evidence="2" type="ORF">T05_2393</name>
</gene>
<protein>
    <submittedName>
        <fullName evidence="2">Uncharacterized protein</fullName>
    </submittedName>
</protein>
<comment type="caution">
    <text evidence="2">The sequence shown here is derived from an EMBL/GenBank/DDBJ whole genome shotgun (WGS) entry which is preliminary data.</text>
</comment>
<reference evidence="2 3" key="1">
    <citation type="submission" date="2015-01" db="EMBL/GenBank/DDBJ databases">
        <title>Evolution of Trichinella species and genotypes.</title>
        <authorList>
            <person name="Korhonen P.K."/>
            <person name="Edoardo P."/>
            <person name="Giuseppe L.R."/>
            <person name="Gasser R.B."/>
        </authorList>
    </citation>
    <scope>NUCLEOTIDE SEQUENCE [LARGE SCALE GENOMIC DNA]</scope>
    <source>
        <strain evidence="2">ISS417</strain>
    </source>
</reference>
<organism evidence="2 3">
    <name type="scientific">Trichinella murrelli</name>
    <dbReference type="NCBI Taxonomy" id="144512"/>
    <lineage>
        <taxon>Eukaryota</taxon>
        <taxon>Metazoa</taxon>
        <taxon>Ecdysozoa</taxon>
        <taxon>Nematoda</taxon>
        <taxon>Enoplea</taxon>
        <taxon>Dorylaimia</taxon>
        <taxon>Trichinellida</taxon>
        <taxon>Trichinellidae</taxon>
        <taxon>Trichinella</taxon>
    </lineage>
</organism>
<evidence type="ECO:0000256" key="1">
    <source>
        <dbReference type="SAM" id="SignalP"/>
    </source>
</evidence>
<name>A0A0V0SYG5_9BILA</name>
<keyword evidence="3" id="KW-1185">Reference proteome</keyword>
<evidence type="ECO:0000313" key="3">
    <source>
        <dbReference type="Proteomes" id="UP000055048"/>
    </source>
</evidence>
<proteinExistence type="predicted"/>
<dbReference type="AlphaFoldDB" id="A0A0V0SYG5"/>